<gene>
    <name evidence="2" type="ORF">KSP40_PGU005180</name>
</gene>
<sequence length="343" mass="37281">MAQEKPLDILTQTQLLKKMHHQLRSILCGRCKLLSHGHMVTAVGGHGGYSGGKQFILAEELREKLSDIRHEKVLIVKLGNQVHKASPRCEGTGKGPATRDLHDCSRFQACILEAYKSYVSPSLYTPKILPDLIKLPSSYSAPFGGTYFHRSSGYDRMNRTPDISLSAESKLSPVSFRFICSPVSRTVSPSQIPKPAADRYSPFSRIVEAVYSPDERGRCCFQSVQALETTSLLLSGFGSSVDIVDFNGSFLARVRDLTGANPIILVVTKEAVGLGSYAAIALIARPNPACSTADKVHTQGDASPTPPPSSRPTIMPGYLSKTSGPSILRFHFHSGMVEISFCV</sequence>
<name>A0ABR2N272_9ASPA</name>
<accession>A0ABR2N272</accession>
<protein>
    <submittedName>
        <fullName evidence="2">Nitric oxide synthase</fullName>
    </submittedName>
</protein>
<dbReference type="PANTHER" id="PTHR47569">
    <property type="entry name" value="NO-ASSOCIATED PROTEIN 1, CHLOROPLASTIC/MITOCHONDRIAL"/>
    <property type="match status" value="1"/>
</dbReference>
<evidence type="ECO:0000313" key="3">
    <source>
        <dbReference type="Proteomes" id="UP001412067"/>
    </source>
</evidence>
<dbReference type="PANTHER" id="PTHR47569:SF2">
    <property type="entry name" value="NO-ASSOCIATED PROTEIN 1, CHLOROPLASTIC_MITOCHONDRIAL"/>
    <property type="match status" value="1"/>
</dbReference>
<evidence type="ECO:0000313" key="2">
    <source>
        <dbReference type="EMBL" id="KAK8970502.1"/>
    </source>
</evidence>
<keyword evidence="3" id="KW-1185">Reference proteome</keyword>
<dbReference type="EMBL" id="JBBWWR010000002">
    <property type="protein sequence ID" value="KAK8970502.1"/>
    <property type="molecule type" value="Genomic_DNA"/>
</dbReference>
<reference evidence="2 3" key="1">
    <citation type="journal article" date="2022" name="Nat. Plants">
        <title>Genomes of leafy and leafless Platanthera orchids illuminate the evolution of mycoheterotrophy.</title>
        <authorList>
            <person name="Li M.H."/>
            <person name="Liu K.W."/>
            <person name="Li Z."/>
            <person name="Lu H.C."/>
            <person name="Ye Q.L."/>
            <person name="Zhang D."/>
            <person name="Wang J.Y."/>
            <person name="Li Y.F."/>
            <person name="Zhong Z.M."/>
            <person name="Liu X."/>
            <person name="Yu X."/>
            <person name="Liu D.K."/>
            <person name="Tu X.D."/>
            <person name="Liu B."/>
            <person name="Hao Y."/>
            <person name="Liao X.Y."/>
            <person name="Jiang Y.T."/>
            <person name="Sun W.H."/>
            <person name="Chen J."/>
            <person name="Chen Y.Q."/>
            <person name="Ai Y."/>
            <person name="Zhai J.W."/>
            <person name="Wu S.S."/>
            <person name="Zhou Z."/>
            <person name="Hsiao Y.Y."/>
            <person name="Wu W.L."/>
            <person name="Chen Y.Y."/>
            <person name="Lin Y.F."/>
            <person name="Hsu J.L."/>
            <person name="Li C.Y."/>
            <person name="Wang Z.W."/>
            <person name="Zhao X."/>
            <person name="Zhong W.Y."/>
            <person name="Ma X.K."/>
            <person name="Ma L."/>
            <person name="Huang J."/>
            <person name="Chen G.Z."/>
            <person name="Huang M.Z."/>
            <person name="Huang L."/>
            <person name="Peng D.H."/>
            <person name="Luo Y.B."/>
            <person name="Zou S.Q."/>
            <person name="Chen S.P."/>
            <person name="Lan S."/>
            <person name="Tsai W.C."/>
            <person name="Van de Peer Y."/>
            <person name="Liu Z.J."/>
        </authorList>
    </citation>
    <scope>NUCLEOTIDE SEQUENCE [LARGE SCALE GENOMIC DNA]</scope>
    <source>
        <strain evidence="2">Lor288</strain>
    </source>
</reference>
<evidence type="ECO:0000256" key="1">
    <source>
        <dbReference type="SAM" id="MobiDB-lite"/>
    </source>
</evidence>
<organism evidence="2 3">
    <name type="scientific">Platanthera guangdongensis</name>
    <dbReference type="NCBI Taxonomy" id="2320717"/>
    <lineage>
        <taxon>Eukaryota</taxon>
        <taxon>Viridiplantae</taxon>
        <taxon>Streptophyta</taxon>
        <taxon>Embryophyta</taxon>
        <taxon>Tracheophyta</taxon>
        <taxon>Spermatophyta</taxon>
        <taxon>Magnoliopsida</taxon>
        <taxon>Liliopsida</taxon>
        <taxon>Asparagales</taxon>
        <taxon>Orchidaceae</taxon>
        <taxon>Orchidoideae</taxon>
        <taxon>Orchideae</taxon>
        <taxon>Orchidinae</taxon>
        <taxon>Platanthera</taxon>
    </lineage>
</organism>
<dbReference type="InterPro" id="IPR044229">
    <property type="entry name" value="NOA1"/>
</dbReference>
<dbReference type="Proteomes" id="UP001412067">
    <property type="component" value="Unassembled WGS sequence"/>
</dbReference>
<comment type="caution">
    <text evidence="2">The sequence shown here is derived from an EMBL/GenBank/DDBJ whole genome shotgun (WGS) entry which is preliminary data.</text>
</comment>
<proteinExistence type="predicted"/>
<feature type="region of interest" description="Disordered" evidence="1">
    <location>
        <begin position="293"/>
        <end position="316"/>
    </location>
</feature>